<dbReference type="SUPFAM" id="SSF55021">
    <property type="entry name" value="ACT-like"/>
    <property type="match status" value="2"/>
</dbReference>
<keyword evidence="17" id="KW-1185">Reference proteome</keyword>
<dbReference type="PANTHER" id="PTHR21499">
    <property type="entry name" value="ASPARTATE KINASE"/>
    <property type="match status" value="1"/>
</dbReference>
<dbReference type="InterPro" id="IPR041740">
    <property type="entry name" value="AKii-LysC-BS"/>
</dbReference>
<dbReference type="Pfam" id="PF00696">
    <property type="entry name" value="AA_kinase"/>
    <property type="match status" value="1"/>
</dbReference>
<comment type="similarity">
    <text evidence="4 13">Belongs to the aspartokinase family.</text>
</comment>
<dbReference type="UniPathway" id="UPA00051">
    <property type="reaction ID" value="UER00462"/>
</dbReference>
<accession>A8F563</accession>
<evidence type="ECO:0000313" key="16">
    <source>
        <dbReference type="EMBL" id="ABV33297.1"/>
    </source>
</evidence>
<dbReference type="PROSITE" id="PS51671">
    <property type="entry name" value="ACT"/>
    <property type="match status" value="1"/>
</dbReference>
<evidence type="ECO:0000256" key="6">
    <source>
        <dbReference type="ARBA" id="ARBA00022679"/>
    </source>
</evidence>
<feature type="binding site" evidence="12">
    <location>
        <begin position="10"/>
        <end position="13"/>
    </location>
    <ligand>
        <name>ATP</name>
        <dbReference type="ChEBI" id="CHEBI:30616"/>
    </ligand>
</feature>
<organism evidence="16 17">
    <name type="scientific">Pseudothermotoga lettingae (strain ATCC BAA-301 / DSM 14385 / NBRC 107922 / TMO)</name>
    <name type="common">Thermotoga lettingae</name>
    <dbReference type="NCBI Taxonomy" id="416591"/>
    <lineage>
        <taxon>Bacteria</taxon>
        <taxon>Thermotogati</taxon>
        <taxon>Thermotogota</taxon>
        <taxon>Thermotogae</taxon>
        <taxon>Thermotogales</taxon>
        <taxon>Thermotogaceae</taxon>
        <taxon>Pseudothermotoga</taxon>
    </lineage>
</organism>
<dbReference type="NCBIfam" id="NF005154">
    <property type="entry name" value="PRK06635.1-2"/>
    <property type="match status" value="1"/>
</dbReference>
<feature type="binding site" evidence="12">
    <location>
        <position position="181"/>
    </location>
    <ligand>
        <name>ATP</name>
        <dbReference type="ChEBI" id="CHEBI:30616"/>
    </ligand>
</feature>
<comment type="catalytic activity">
    <reaction evidence="11 13">
        <text>L-aspartate + ATP = 4-phospho-L-aspartate + ADP</text>
        <dbReference type="Rhea" id="RHEA:23776"/>
        <dbReference type="ChEBI" id="CHEBI:29991"/>
        <dbReference type="ChEBI" id="CHEBI:30616"/>
        <dbReference type="ChEBI" id="CHEBI:57535"/>
        <dbReference type="ChEBI" id="CHEBI:456216"/>
        <dbReference type="EC" id="2.7.2.4"/>
    </reaction>
</comment>
<keyword evidence="8 13" id="KW-0418">Kinase</keyword>
<dbReference type="InterPro" id="IPR001341">
    <property type="entry name" value="Asp_kinase"/>
</dbReference>
<evidence type="ECO:0000256" key="14">
    <source>
        <dbReference type="RuleBase" id="RU004249"/>
    </source>
</evidence>
<dbReference type="InterPro" id="IPR001048">
    <property type="entry name" value="Asp/Glu/Uridylate_kinase"/>
</dbReference>
<evidence type="ECO:0000256" key="1">
    <source>
        <dbReference type="ARBA" id="ARBA00004766"/>
    </source>
</evidence>
<evidence type="ECO:0000256" key="9">
    <source>
        <dbReference type="ARBA" id="ARBA00022840"/>
    </source>
</evidence>
<evidence type="ECO:0000256" key="7">
    <source>
        <dbReference type="ARBA" id="ARBA00022741"/>
    </source>
</evidence>
<dbReference type="KEGG" id="tle:Tlet_0731"/>
<dbReference type="Pfam" id="PF22468">
    <property type="entry name" value="ACT_9"/>
    <property type="match status" value="1"/>
</dbReference>
<proteinExistence type="inferred from homology"/>
<dbReference type="AlphaFoldDB" id="A8F563"/>
<evidence type="ECO:0000256" key="8">
    <source>
        <dbReference type="ARBA" id="ARBA00022777"/>
    </source>
</evidence>
<feature type="binding site" evidence="12">
    <location>
        <position position="186"/>
    </location>
    <ligand>
        <name>ATP</name>
        <dbReference type="ChEBI" id="CHEBI:30616"/>
    </ligand>
</feature>
<dbReference type="CDD" id="cd04923">
    <property type="entry name" value="ACT_AK-LysC-DapG-like_2"/>
    <property type="match status" value="1"/>
</dbReference>
<dbReference type="PIRSF" id="PIRSF000726">
    <property type="entry name" value="Asp_kin"/>
    <property type="match status" value="1"/>
</dbReference>
<dbReference type="InterPro" id="IPR002912">
    <property type="entry name" value="ACT_dom"/>
</dbReference>
<feature type="binding site" evidence="12">
    <location>
        <position position="77"/>
    </location>
    <ligand>
        <name>substrate</name>
    </ligand>
</feature>
<dbReference type="CDD" id="cd04891">
    <property type="entry name" value="ACT_AK-LysC-DapG-like_1"/>
    <property type="match status" value="1"/>
</dbReference>
<sequence>MIFLKLVVQKYGGSSLASIERIKKITEKIVKTVKNGKKLIVVVSAMGKTTDKLVFLARRLSEKPNPRELDMLLSCGEQISAALLSIYLDRIGMKAVSLNAFQARILTTSDFNSARIKDIDDRKLRSLAFHNDVLLVTGFQGINENDELTTLGRGGSDTSAVAIAAKLGTICEIYSDVAGIYTTDPRIFPQAKKLSYITYDEMLEFSALGARVLHSRSVEIAKKYSVPIYCASSFSNEEGTWVMGKLPEWLERPVVTGATIEKNQVKVSVYSLKNSKATADVFRELAEKGFNVDMISLVSNSGDINLSFTIVESNSVDVQKAMRDLDCEIKITGGFSKVSIIGLGMKYQRGVAAKFFEVLRKKNIEPEMITTSEIKISCLVHEDKAEDLLKELCQVFGL</sequence>
<dbReference type="InterPro" id="IPR018042">
    <property type="entry name" value="Aspartate_kinase_CS"/>
</dbReference>
<dbReference type="EMBL" id="CP000812">
    <property type="protein sequence ID" value="ABV33297.1"/>
    <property type="molecule type" value="Genomic_DNA"/>
</dbReference>
<dbReference type="InterPro" id="IPR005260">
    <property type="entry name" value="Asp_kin_monofn"/>
</dbReference>
<dbReference type="GO" id="GO:0009089">
    <property type="term" value="P:lysine biosynthetic process via diaminopimelate"/>
    <property type="evidence" value="ECO:0007669"/>
    <property type="project" value="UniProtKB-UniPathway"/>
</dbReference>
<dbReference type="GO" id="GO:0005829">
    <property type="term" value="C:cytosol"/>
    <property type="evidence" value="ECO:0007669"/>
    <property type="project" value="TreeGrafter"/>
</dbReference>
<dbReference type="eggNOG" id="COG0527">
    <property type="taxonomic scope" value="Bacteria"/>
</dbReference>
<evidence type="ECO:0000313" key="17">
    <source>
        <dbReference type="Proteomes" id="UP000002016"/>
    </source>
</evidence>
<dbReference type="NCBIfam" id="NF005155">
    <property type="entry name" value="PRK06635.1-4"/>
    <property type="match status" value="1"/>
</dbReference>
<evidence type="ECO:0000256" key="11">
    <source>
        <dbReference type="ARBA" id="ARBA00047872"/>
    </source>
</evidence>
<keyword evidence="6 13" id="KW-0808">Transferase</keyword>
<protein>
    <recommendedName>
        <fullName evidence="13">Aspartokinase</fullName>
        <ecNumber evidence="13">2.7.2.4</ecNumber>
    </recommendedName>
</protein>
<keyword evidence="10" id="KW-0457">Lysine biosynthesis</keyword>
<evidence type="ECO:0000256" key="10">
    <source>
        <dbReference type="ARBA" id="ARBA00023154"/>
    </source>
</evidence>
<dbReference type="PANTHER" id="PTHR21499:SF3">
    <property type="entry name" value="ASPARTOKINASE"/>
    <property type="match status" value="1"/>
</dbReference>
<dbReference type="GO" id="GO:0009088">
    <property type="term" value="P:threonine biosynthetic process"/>
    <property type="evidence" value="ECO:0007669"/>
    <property type="project" value="UniProtKB-UniPathway"/>
</dbReference>
<dbReference type="Gene3D" id="3.30.2130.10">
    <property type="entry name" value="VC0802-like"/>
    <property type="match status" value="1"/>
</dbReference>
<dbReference type="GO" id="GO:0004072">
    <property type="term" value="F:aspartate kinase activity"/>
    <property type="evidence" value="ECO:0007669"/>
    <property type="project" value="UniProtKB-EC"/>
</dbReference>
<keyword evidence="9 12" id="KW-0067">ATP-binding</keyword>
<dbReference type="InterPro" id="IPR036393">
    <property type="entry name" value="AceGlu_kinase-like_sf"/>
</dbReference>
<evidence type="ECO:0000256" key="5">
    <source>
        <dbReference type="ARBA" id="ARBA00022605"/>
    </source>
</evidence>
<dbReference type="CDD" id="cd04261">
    <property type="entry name" value="AAK_AKii-LysC-BS"/>
    <property type="match status" value="1"/>
</dbReference>
<gene>
    <name evidence="16" type="ordered locus">Tlet_0731</name>
</gene>
<dbReference type="HOGENOM" id="CLU_009116_3_2_0"/>
<evidence type="ECO:0000256" key="12">
    <source>
        <dbReference type="PIRSR" id="PIRSR000726-1"/>
    </source>
</evidence>
<dbReference type="GO" id="GO:0009090">
    <property type="term" value="P:homoserine biosynthetic process"/>
    <property type="evidence" value="ECO:0007669"/>
    <property type="project" value="TreeGrafter"/>
</dbReference>
<keyword evidence="5 14" id="KW-0028">Amino-acid biosynthesis</keyword>
<evidence type="ECO:0000259" key="15">
    <source>
        <dbReference type="PROSITE" id="PS51671"/>
    </source>
</evidence>
<dbReference type="SUPFAM" id="SSF53633">
    <property type="entry name" value="Carbamate kinase-like"/>
    <property type="match status" value="1"/>
</dbReference>
<dbReference type="FunFam" id="3.40.1160.10:FF:000002">
    <property type="entry name" value="Aspartokinase"/>
    <property type="match status" value="1"/>
</dbReference>
<dbReference type="UniPathway" id="UPA00034">
    <property type="reaction ID" value="UER00015"/>
</dbReference>
<dbReference type="PROSITE" id="PS00324">
    <property type="entry name" value="ASPARTOKINASE"/>
    <property type="match status" value="1"/>
</dbReference>
<feature type="domain" description="ACT" evidence="15">
    <location>
        <begin position="340"/>
        <end position="398"/>
    </location>
</feature>
<name>A8F563_PSELT</name>
<dbReference type="UniPathway" id="UPA00050">
    <property type="reaction ID" value="UER00461"/>
</dbReference>
<evidence type="ECO:0000256" key="13">
    <source>
        <dbReference type="RuleBase" id="RU003448"/>
    </source>
</evidence>
<evidence type="ECO:0000256" key="4">
    <source>
        <dbReference type="ARBA" id="ARBA00010122"/>
    </source>
</evidence>
<dbReference type="Gene3D" id="3.40.1160.10">
    <property type="entry name" value="Acetylglutamate kinase-like"/>
    <property type="match status" value="1"/>
</dbReference>
<dbReference type="Proteomes" id="UP000002016">
    <property type="component" value="Chromosome"/>
</dbReference>
<dbReference type="GO" id="GO:0005524">
    <property type="term" value="F:ATP binding"/>
    <property type="evidence" value="ECO:0007669"/>
    <property type="project" value="UniProtKB-KW"/>
</dbReference>
<dbReference type="InterPro" id="IPR045865">
    <property type="entry name" value="ACT-like_dom_sf"/>
</dbReference>
<reference evidence="16 17" key="1">
    <citation type="submission" date="2007-08" db="EMBL/GenBank/DDBJ databases">
        <title>Complete sequence of Thermotoga lettingae TMO.</title>
        <authorList>
            <consortium name="US DOE Joint Genome Institute"/>
            <person name="Copeland A."/>
            <person name="Lucas S."/>
            <person name="Lapidus A."/>
            <person name="Barry K."/>
            <person name="Glavina del Rio T."/>
            <person name="Dalin E."/>
            <person name="Tice H."/>
            <person name="Pitluck S."/>
            <person name="Foster B."/>
            <person name="Bruce D."/>
            <person name="Schmutz J."/>
            <person name="Larimer F."/>
            <person name="Land M."/>
            <person name="Hauser L."/>
            <person name="Kyrpides N."/>
            <person name="Mikhailova N."/>
            <person name="Nelson K."/>
            <person name="Gogarten J.P."/>
            <person name="Noll K."/>
            <person name="Richardson P."/>
        </authorList>
    </citation>
    <scope>NUCLEOTIDE SEQUENCE [LARGE SCALE GENOMIC DNA]</scope>
    <source>
        <strain evidence="17">ATCC BAA-301 / DSM 14385 / NBRC 107922 / TMO</strain>
    </source>
</reference>
<dbReference type="STRING" id="416591.Tlet_0731"/>
<comment type="pathway">
    <text evidence="1 14">Amino-acid biosynthesis; L-lysine biosynthesis via DAP pathway; (S)-tetrahydrodipicolinate from L-aspartate: step 1/4.</text>
</comment>
<reference evidence="16 17" key="2">
    <citation type="journal article" date="2009" name="Proc. Natl. Acad. Sci. U.S.A.">
        <title>On the chimeric nature, thermophilic origin, and phylogenetic placement of the Thermotogales.</title>
        <authorList>
            <person name="Zhaxybayeva O."/>
            <person name="Swithers K.S."/>
            <person name="Lapierre P."/>
            <person name="Fournier G.P."/>
            <person name="Bickhart D.M."/>
            <person name="DeBoy R.T."/>
            <person name="Nelson K.E."/>
            <person name="Nesbo C.L."/>
            <person name="Doolittle W.F."/>
            <person name="Gogarten J.P."/>
            <person name="Noll K.M."/>
        </authorList>
    </citation>
    <scope>NUCLEOTIDE SEQUENCE [LARGE SCALE GENOMIC DNA]</scope>
    <source>
        <strain evidence="17">ATCC BAA-301 / DSM 14385 / NBRC 107922 / TMO</strain>
    </source>
</reference>
<keyword evidence="7 12" id="KW-0547">Nucleotide-binding</keyword>
<dbReference type="InterPro" id="IPR054352">
    <property type="entry name" value="ACT_Aspartokinase"/>
</dbReference>
<comment type="pathway">
    <text evidence="3 14">Amino-acid biosynthesis; L-threonine biosynthesis; L-threonine from L-aspartate: step 1/5.</text>
</comment>
<dbReference type="EC" id="2.7.2.4" evidence="13"/>
<evidence type="ECO:0000256" key="3">
    <source>
        <dbReference type="ARBA" id="ARBA00005139"/>
    </source>
</evidence>
<comment type="pathway">
    <text evidence="2 14">Amino-acid biosynthesis; L-methionine biosynthesis via de novo pathway; L-homoserine from L-aspartate: step 1/3.</text>
</comment>
<dbReference type="NCBIfam" id="TIGR00657">
    <property type="entry name" value="asp_kinases"/>
    <property type="match status" value="1"/>
</dbReference>
<evidence type="ECO:0000256" key="2">
    <source>
        <dbReference type="ARBA" id="ARBA00004986"/>
    </source>
</evidence>
<feature type="binding site" evidence="12">
    <location>
        <position position="50"/>
    </location>
    <ligand>
        <name>substrate</name>
    </ligand>
</feature>